<dbReference type="EMBL" id="JAEQMG010000035">
    <property type="protein sequence ID" value="MBK6087514.1"/>
    <property type="molecule type" value="Genomic_DNA"/>
</dbReference>
<dbReference type="InterPro" id="IPR024523">
    <property type="entry name" value="DUF3793"/>
</dbReference>
<gene>
    <name evidence="1" type="ORF">JKK62_02415</name>
</gene>
<dbReference type="Proteomes" id="UP000633365">
    <property type="component" value="Unassembled WGS sequence"/>
</dbReference>
<dbReference type="RefSeq" id="WP_201426812.1">
    <property type="nucleotide sequence ID" value="NZ_JAEQMG010000035.1"/>
</dbReference>
<name>A0A934WQX0_9FIRM</name>
<dbReference type="Pfam" id="PF12672">
    <property type="entry name" value="DUF3793"/>
    <property type="match status" value="1"/>
</dbReference>
<keyword evidence="2" id="KW-1185">Reference proteome</keyword>
<accession>A0A934WQX0</accession>
<reference evidence="1" key="1">
    <citation type="submission" date="2021-01" db="EMBL/GenBank/DDBJ databases">
        <title>Genome public.</title>
        <authorList>
            <person name="Liu C."/>
            <person name="Sun Q."/>
        </authorList>
    </citation>
    <scope>NUCLEOTIDE SEQUENCE</scope>
    <source>
        <strain evidence="1">M6</strain>
    </source>
</reference>
<comment type="caution">
    <text evidence="1">The sequence shown here is derived from an EMBL/GenBank/DDBJ whole genome shotgun (WGS) entry which is preliminary data.</text>
</comment>
<evidence type="ECO:0000313" key="2">
    <source>
        <dbReference type="Proteomes" id="UP000633365"/>
    </source>
</evidence>
<dbReference type="AlphaFoldDB" id="A0A934WQX0"/>
<evidence type="ECO:0000313" key="1">
    <source>
        <dbReference type="EMBL" id="MBK6087514.1"/>
    </source>
</evidence>
<proteinExistence type="predicted"/>
<organism evidence="1 2">
    <name type="scientific">Ruminococcus difficilis</name>
    <dbReference type="NCBI Taxonomy" id="2763069"/>
    <lineage>
        <taxon>Bacteria</taxon>
        <taxon>Bacillati</taxon>
        <taxon>Bacillota</taxon>
        <taxon>Clostridia</taxon>
        <taxon>Eubacteriales</taxon>
        <taxon>Oscillospiraceae</taxon>
        <taxon>Ruminococcus</taxon>
    </lineage>
</organism>
<protein>
    <submittedName>
        <fullName evidence="1">DUF3793 family protein</fullName>
    </submittedName>
</protein>
<sequence length="183" mass="20738">MSEETIVKYCSPTLAGIKTGSLFSCSYNSKNEVYAFLRELNISLRNKGVRFMPLRFKDRKVLIYAYRPSRLLPDVQSKEADELLSQRGYCTQKCGSCLARLIKRLGEGDEFPHEIGLFLGYPVDDVKGFIENKACGAKCSGCWKVYSDEKKAQKLFEQYKKCTGIYKKQWCAGKPLAKLAVAD</sequence>